<sequence length="624" mass="69777">MRNSAHNHLNERAESAMVTPPESLLDPTATMDGHSECGSMSVSPSEHRYVGNDHWATILENIADLKEHFAQKELGVNDSPYPVPCDSVDGSSSELAFQSPHALLLYGSGYNQAASREDILEALPPRSKPPFMGPAFSKRQYEAFWTNPSEAPVMWIGLLFSMICLAVLASTPSDFLHGHEADQQSQLIDLYREKIVQCLTMGGYTKSGPFVLETLIHYIYVEFGVRTDANKDVWFLLALEVNLAMRMGYHRDPRHFSGISPLQGEMRRRMWATVLLSDILISSQMGMPRIIKESQCDTEEPRNLNDADLSETTISLPPARPETEHTTTLGIIARRRMLMVLGKISDATDAVKLCSYAEILRMDNMLQEAANSIPPTLRMKAITASITDSPQITMSKLFIRHLLYKGQIRLQHRFLYLDSASPSSSLPQHTDYSYSRKACLEASLGTFQIQHVLEEETCPGGQLHSVRWRVTSSMNHLFLTATMILCSLLHKKQTIERQEEICAALRRTREVWVRRSKRSGEARKAAATIDFVLGSRAGDAYSVGDEAACGDHPHRPENTLQQNFQDHIDFSGPDPFMTPNLMDNFPIPSSDQSQGFGFDMGMNGMQADMGLDEWLPMSGSGASW</sequence>
<dbReference type="RefSeq" id="XP_008076033.1">
    <property type="nucleotide sequence ID" value="XM_008077842.1"/>
</dbReference>
<dbReference type="eggNOG" id="ENOG502SHVI">
    <property type="taxonomic scope" value="Eukaryota"/>
</dbReference>
<organism evidence="4 5">
    <name type="scientific">Glarea lozoyensis (strain ATCC 20868 / MF5171)</name>
    <dbReference type="NCBI Taxonomy" id="1116229"/>
    <lineage>
        <taxon>Eukaryota</taxon>
        <taxon>Fungi</taxon>
        <taxon>Dikarya</taxon>
        <taxon>Ascomycota</taxon>
        <taxon>Pezizomycotina</taxon>
        <taxon>Leotiomycetes</taxon>
        <taxon>Helotiales</taxon>
        <taxon>Helotiaceae</taxon>
        <taxon>Glarea</taxon>
    </lineage>
</organism>
<protein>
    <submittedName>
        <fullName evidence="4">Fungal specific transcription factor</fullName>
    </submittedName>
</protein>
<dbReference type="GO" id="GO:0005634">
    <property type="term" value="C:nucleus"/>
    <property type="evidence" value="ECO:0007669"/>
    <property type="project" value="UniProtKB-SubCell"/>
</dbReference>
<evidence type="ECO:0000259" key="3">
    <source>
        <dbReference type="SMART" id="SM00906"/>
    </source>
</evidence>
<dbReference type="EMBL" id="KE145352">
    <property type="protein sequence ID" value="EPE36718.1"/>
    <property type="molecule type" value="Genomic_DNA"/>
</dbReference>
<dbReference type="Pfam" id="PF04082">
    <property type="entry name" value="Fungal_trans"/>
    <property type="match status" value="1"/>
</dbReference>
<dbReference type="OMA" id="QSDCGSM"/>
<proteinExistence type="predicted"/>
<dbReference type="InterPro" id="IPR050613">
    <property type="entry name" value="Sec_Metabolite_Reg"/>
</dbReference>
<evidence type="ECO:0000313" key="4">
    <source>
        <dbReference type="EMBL" id="EPE36718.1"/>
    </source>
</evidence>
<dbReference type="InterPro" id="IPR007219">
    <property type="entry name" value="XnlR_reg_dom"/>
</dbReference>
<name>S3EES6_GLAL2</name>
<keyword evidence="5" id="KW-1185">Reference proteome</keyword>
<keyword evidence="2" id="KW-0539">Nucleus</keyword>
<dbReference type="KEGG" id="glz:GLAREA_08881"/>
<dbReference type="Proteomes" id="UP000016922">
    <property type="component" value="Unassembled WGS sequence"/>
</dbReference>
<dbReference type="HOGENOM" id="CLU_007426_5_0_1"/>
<dbReference type="GeneID" id="19467929"/>
<reference evidence="4 5" key="1">
    <citation type="journal article" date="2013" name="BMC Genomics">
        <title>Genomics-driven discovery of the pneumocandin biosynthetic gene cluster in the fungus Glarea lozoyensis.</title>
        <authorList>
            <person name="Chen L."/>
            <person name="Yue Q."/>
            <person name="Zhang X."/>
            <person name="Xiang M."/>
            <person name="Wang C."/>
            <person name="Li S."/>
            <person name="Che Y."/>
            <person name="Ortiz-Lopez F.J."/>
            <person name="Bills G.F."/>
            <person name="Liu X."/>
            <person name="An Z."/>
        </authorList>
    </citation>
    <scope>NUCLEOTIDE SEQUENCE [LARGE SCALE GENOMIC DNA]</scope>
    <source>
        <strain evidence="5">ATCC 20868 / MF5171</strain>
    </source>
</reference>
<dbReference type="GO" id="GO:0008270">
    <property type="term" value="F:zinc ion binding"/>
    <property type="evidence" value="ECO:0007669"/>
    <property type="project" value="InterPro"/>
</dbReference>
<comment type="subcellular location">
    <subcellularLocation>
        <location evidence="1">Nucleus</location>
    </subcellularLocation>
</comment>
<dbReference type="OrthoDB" id="4934715at2759"/>
<dbReference type="SMART" id="SM00906">
    <property type="entry name" value="Fungal_trans"/>
    <property type="match status" value="1"/>
</dbReference>
<accession>S3EES6</accession>
<feature type="domain" description="Xylanolytic transcriptional activator regulatory" evidence="3">
    <location>
        <begin position="233"/>
        <end position="307"/>
    </location>
</feature>
<evidence type="ECO:0000313" key="5">
    <source>
        <dbReference type="Proteomes" id="UP000016922"/>
    </source>
</evidence>
<dbReference type="PANTHER" id="PTHR31001:SF74">
    <property type="entry name" value="ZN(II)2CYS6 TRANSCRIPTION FACTOR (EUROFUNG)"/>
    <property type="match status" value="1"/>
</dbReference>
<gene>
    <name evidence="4" type="ORF">GLAREA_08881</name>
</gene>
<evidence type="ECO:0000256" key="2">
    <source>
        <dbReference type="ARBA" id="ARBA00023242"/>
    </source>
</evidence>
<evidence type="ECO:0000256" key="1">
    <source>
        <dbReference type="ARBA" id="ARBA00004123"/>
    </source>
</evidence>
<dbReference type="CDD" id="cd12148">
    <property type="entry name" value="fungal_TF_MHR"/>
    <property type="match status" value="1"/>
</dbReference>
<dbReference type="GO" id="GO:0006351">
    <property type="term" value="P:DNA-templated transcription"/>
    <property type="evidence" value="ECO:0007669"/>
    <property type="project" value="InterPro"/>
</dbReference>
<dbReference type="PANTHER" id="PTHR31001">
    <property type="entry name" value="UNCHARACTERIZED TRANSCRIPTIONAL REGULATORY PROTEIN"/>
    <property type="match status" value="1"/>
</dbReference>
<dbReference type="GO" id="GO:0003677">
    <property type="term" value="F:DNA binding"/>
    <property type="evidence" value="ECO:0007669"/>
    <property type="project" value="InterPro"/>
</dbReference>
<dbReference type="AlphaFoldDB" id="S3EES6"/>